<protein>
    <submittedName>
        <fullName evidence="1">Uncharacterized protein</fullName>
    </submittedName>
</protein>
<reference evidence="1 2" key="1">
    <citation type="submission" date="2024-09" db="EMBL/GenBank/DDBJ databases">
        <authorList>
            <person name="Sun Q."/>
            <person name="Mori K."/>
        </authorList>
    </citation>
    <scope>NUCLEOTIDE SEQUENCE [LARGE SCALE GENOMIC DNA]</scope>
    <source>
        <strain evidence="1 2">KCTC 23315</strain>
    </source>
</reference>
<name>A0ABV6BD17_9GAMM</name>
<sequence length="41" mass="4577">MDKFALSLTQAMAGDEWSLQFLLQRTAAEAWHLLALSGDHC</sequence>
<proteinExistence type="predicted"/>
<dbReference type="RefSeq" id="WP_377243255.1">
    <property type="nucleotide sequence ID" value="NZ_JBHLXP010000001.1"/>
</dbReference>
<dbReference type="EMBL" id="JBHLXP010000001">
    <property type="protein sequence ID" value="MFC0048768.1"/>
    <property type="molecule type" value="Genomic_DNA"/>
</dbReference>
<accession>A0ABV6BD17</accession>
<comment type="caution">
    <text evidence="1">The sequence shown here is derived from an EMBL/GenBank/DDBJ whole genome shotgun (WGS) entry which is preliminary data.</text>
</comment>
<organism evidence="1 2">
    <name type="scientific">Rheinheimera tilapiae</name>
    <dbReference type="NCBI Taxonomy" id="875043"/>
    <lineage>
        <taxon>Bacteria</taxon>
        <taxon>Pseudomonadati</taxon>
        <taxon>Pseudomonadota</taxon>
        <taxon>Gammaproteobacteria</taxon>
        <taxon>Chromatiales</taxon>
        <taxon>Chromatiaceae</taxon>
        <taxon>Rheinheimera</taxon>
    </lineage>
</organism>
<evidence type="ECO:0000313" key="2">
    <source>
        <dbReference type="Proteomes" id="UP001589813"/>
    </source>
</evidence>
<keyword evidence="2" id="KW-1185">Reference proteome</keyword>
<evidence type="ECO:0000313" key="1">
    <source>
        <dbReference type="EMBL" id="MFC0048768.1"/>
    </source>
</evidence>
<gene>
    <name evidence="1" type="ORF">ACFFJP_10775</name>
</gene>
<dbReference type="Proteomes" id="UP001589813">
    <property type="component" value="Unassembled WGS sequence"/>
</dbReference>